<dbReference type="InterPro" id="IPR046252">
    <property type="entry name" value="DUF6285"/>
</dbReference>
<protein>
    <recommendedName>
        <fullName evidence="1">DUF6285 domain-containing protein</fullName>
    </recommendedName>
</protein>
<dbReference type="EMBL" id="CABVIY010000001">
    <property type="protein sequence ID" value="VVP67159.1"/>
    <property type="molecule type" value="Genomic_DNA"/>
</dbReference>
<dbReference type="OrthoDB" id="8480752at2"/>
<reference evidence="2 3" key="1">
    <citation type="submission" date="2019-09" db="EMBL/GenBank/DDBJ databases">
        <authorList>
            <person name="Chandra G."/>
            <person name="Truman W A."/>
        </authorList>
    </citation>
    <scope>NUCLEOTIDE SEQUENCE [LARGE SCALE GENOMIC DNA]</scope>
    <source>
        <strain evidence="2">PS918</strain>
    </source>
</reference>
<organism evidence="2 3">
    <name type="scientific">Pseudomonas fluorescens</name>
    <dbReference type="NCBI Taxonomy" id="294"/>
    <lineage>
        <taxon>Bacteria</taxon>
        <taxon>Pseudomonadati</taxon>
        <taxon>Pseudomonadota</taxon>
        <taxon>Gammaproteobacteria</taxon>
        <taxon>Pseudomonadales</taxon>
        <taxon>Pseudomonadaceae</taxon>
        <taxon>Pseudomonas</taxon>
    </lineage>
</organism>
<feature type="domain" description="DUF6285" evidence="1">
    <location>
        <begin position="23"/>
        <end position="119"/>
    </location>
</feature>
<dbReference type="Pfam" id="PF19802">
    <property type="entry name" value="DUF6285"/>
    <property type="match status" value="1"/>
</dbReference>
<gene>
    <name evidence="2" type="ORF">PS918_00525</name>
</gene>
<evidence type="ECO:0000259" key="1">
    <source>
        <dbReference type="Pfam" id="PF19802"/>
    </source>
</evidence>
<dbReference type="Proteomes" id="UP000326611">
    <property type="component" value="Unassembled WGS sequence"/>
</dbReference>
<dbReference type="RefSeq" id="WP_150768712.1">
    <property type="nucleotide sequence ID" value="NZ_CABVIY010000001.1"/>
</dbReference>
<proteinExistence type="predicted"/>
<accession>A0A5E7QZ84</accession>
<sequence>MTDPNAVQLMETARDVLLKQLMPALPEGLRYECRMIASAMAMAAREIDLATTLELLEEQRLADVLGIHSLAGLTPQDARALLSQFIRQGLYDPPGDSSETLLRALSEITRTRLAISNPKVVADERPV</sequence>
<evidence type="ECO:0000313" key="2">
    <source>
        <dbReference type="EMBL" id="VVP67159.1"/>
    </source>
</evidence>
<name>A0A5E7QZ84_PSEFL</name>
<dbReference type="AlphaFoldDB" id="A0A5E7QZ84"/>
<evidence type="ECO:0000313" key="3">
    <source>
        <dbReference type="Proteomes" id="UP000326611"/>
    </source>
</evidence>